<dbReference type="AlphaFoldDB" id="A0A3N6PB92"/>
<dbReference type="Gene3D" id="3.40.50.2000">
    <property type="entry name" value="Glycogen Phosphorylase B"/>
    <property type="match status" value="1"/>
</dbReference>
<gene>
    <name evidence="1" type="ORF">D5R40_15940</name>
</gene>
<dbReference type="GO" id="GO:0016740">
    <property type="term" value="F:transferase activity"/>
    <property type="evidence" value="ECO:0007669"/>
    <property type="project" value="UniProtKB-KW"/>
</dbReference>
<dbReference type="PANTHER" id="PTHR46656">
    <property type="entry name" value="PUTATIVE-RELATED"/>
    <property type="match status" value="1"/>
</dbReference>
<name>A0A3N6PB92_9CYAN</name>
<dbReference type="RefSeq" id="WP_124154878.1">
    <property type="nucleotide sequence ID" value="NZ_CAWOLW010000701.1"/>
</dbReference>
<reference evidence="1 2" key="1">
    <citation type="journal article" date="2018" name="ACS Chem. Biol.">
        <title>Ketoreductase domain dysfunction expands chemodiversity: malyngamide biosynthesis in the cyanobacterium Okeania hirsuta.</title>
        <authorList>
            <person name="Moss N.A."/>
            <person name="Leao T."/>
            <person name="Rankin M."/>
            <person name="McCullough T.M."/>
            <person name="Qu P."/>
            <person name="Korobeynikov A."/>
            <person name="Smith J.L."/>
            <person name="Gerwick L."/>
            <person name="Gerwick W.H."/>
        </authorList>
    </citation>
    <scope>NUCLEOTIDE SEQUENCE [LARGE SCALE GENOMIC DNA]</scope>
    <source>
        <strain evidence="1 2">PAB10Feb10-1</strain>
    </source>
</reference>
<dbReference type="SUPFAM" id="SSF53756">
    <property type="entry name" value="UDP-Glycosyltransferase/glycogen phosphorylase"/>
    <property type="match status" value="1"/>
</dbReference>
<dbReference type="EMBL" id="RCBY01000085">
    <property type="protein sequence ID" value="RQH40842.1"/>
    <property type="molecule type" value="Genomic_DNA"/>
</dbReference>
<dbReference type="OrthoDB" id="440232at2"/>
<dbReference type="Pfam" id="PF13692">
    <property type="entry name" value="Glyco_trans_1_4"/>
    <property type="match status" value="1"/>
</dbReference>
<evidence type="ECO:0000313" key="2">
    <source>
        <dbReference type="Proteomes" id="UP000269154"/>
    </source>
</evidence>
<proteinExistence type="predicted"/>
<accession>A0A3N6PB92</accession>
<comment type="caution">
    <text evidence="1">The sequence shown here is derived from an EMBL/GenBank/DDBJ whole genome shotgun (WGS) entry which is preliminary data.</text>
</comment>
<evidence type="ECO:0000313" key="1">
    <source>
        <dbReference type="EMBL" id="RQH40842.1"/>
    </source>
</evidence>
<dbReference type="PANTHER" id="PTHR46656:SF3">
    <property type="entry name" value="PUTATIVE-RELATED"/>
    <property type="match status" value="1"/>
</dbReference>
<sequence length="399" mass="44858">MRIIIQGWRFLPHSYAIVNQFQLLEMLNRKHLQIYHQDMPYISKNWQPVTGLFPPDAEIALRNIPKPSPQKTADATLRIYAPFNLSFSTSKRTAVFACTEWGIVSKSIVNGMGVKSFAEAHAQGDAIIITPSHWSKDGFIRSGAQESRVAVVPLGVNPDIYHPLPTSQRTILRQKLGINNYFVFLNIGVMCNSSQGVGRLLKAFAIIVERYPDTKLILKGRDAIFPSKDSILKASKLALTNTQIEKVKSRIIYVGETLSFFELAQLYQVADAYVSPYLAEGFNLPVLEATACGLPVICTKGGPTDDFTNSDFALKIDSKLQTNYTRDGDTLWCVVPEQEHLIELMQTVIEKSLLLDHARQTGPKWVLQHFTWKQVVDRLLDVLIPSVKFGRPTFEPIIL</sequence>
<protein>
    <submittedName>
        <fullName evidence="1">Glycosyltransferase</fullName>
    </submittedName>
</protein>
<organism evidence="1 2">
    <name type="scientific">Okeania hirsuta</name>
    <dbReference type="NCBI Taxonomy" id="1458930"/>
    <lineage>
        <taxon>Bacteria</taxon>
        <taxon>Bacillati</taxon>
        <taxon>Cyanobacteriota</taxon>
        <taxon>Cyanophyceae</taxon>
        <taxon>Oscillatoriophycideae</taxon>
        <taxon>Oscillatoriales</taxon>
        <taxon>Microcoleaceae</taxon>
        <taxon>Okeania</taxon>
    </lineage>
</organism>
<keyword evidence="1" id="KW-0808">Transferase</keyword>
<dbReference type="Proteomes" id="UP000269154">
    <property type="component" value="Unassembled WGS sequence"/>
</dbReference>
<keyword evidence="2" id="KW-1185">Reference proteome</keyword>